<evidence type="ECO:0000256" key="2">
    <source>
        <dbReference type="ARBA" id="ARBA00023015"/>
    </source>
</evidence>
<dbReference type="PANTHER" id="PTHR43133:SF25">
    <property type="entry name" value="RNA POLYMERASE SIGMA FACTOR RFAY-RELATED"/>
    <property type="match status" value="1"/>
</dbReference>
<dbReference type="InterPro" id="IPR014284">
    <property type="entry name" value="RNA_pol_sigma-70_dom"/>
</dbReference>
<keyword evidence="9" id="KW-1185">Reference proteome</keyword>
<evidence type="ECO:0000256" key="5">
    <source>
        <dbReference type="SAM" id="Coils"/>
    </source>
</evidence>
<dbReference type="SUPFAM" id="SSF88659">
    <property type="entry name" value="Sigma3 and sigma4 domains of RNA polymerase sigma factors"/>
    <property type="match status" value="1"/>
</dbReference>
<dbReference type="Proteomes" id="UP001501326">
    <property type="component" value="Unassembled WGS sequence"/>
</dbReference>
<dbReference type="InterPro" id="IPR013324">
    <property type="entry name" value="RNA_pol_sigma_r3/r4-like"/>
</dbReference>
<dbReference type="InterPro" id="IPR039425">
    <property type="entry name" value="RNA_pol_sigma-70-like"/>
</dbReference>
<gene>
    <name evidence="8" type="ORF">GCM10009867_29380</name>
</gene>
<keyword evidence="4" id="KW-0804">Transcription</keyword>
<evidence type="ECO:0000256" key="3">
    <source>
        <dbReference type="ARBA" id="ARBA00023082"/>
    </source>
</evidence>
<dbReference type="Gene3D" id="1.10.10.10">
    <property type="entry name" value="Winged helix-like DNA-binding domain superfamily/Winged helix DNA-binding domain"/>
    <property type="match status" value="1"/>
</dbReference>
<dbReference type="Gene3D" id="1.10.1740.10">
    <property type="match status" value="1"/>
</dbReference>
<dbReference type="EMBL" id="BAAARN010000004">
    <property type="protein sequence ID" value="GAA2738388.1"/>
    <property type="molecule type" value="Genomic_DNA"/>
</dbReference>
<organism evidence="8 9">
    <name type="scientific">Pedococcus aerophilus</name>
    <dbReference type="NCBI Taxonomy" id="436356"/>
    <lineage>
        <taxon>Bacteria</taxon>
        <taxon>Bacillati</taxon>
        <taxon>Actinomycetota</taxon>
        <taxon>Actinomycetes</taxon>
        <taxon>Micrococcales</taxon>
        <taxon>Intrasporangiaceae</taxon>
        <taxon>Pedococcus</taxon>
    </lineage>
</organism>
<dbReference type="RefSeq" id="WP_344194775.1">
    <property type="nucleotide sequence ID" value="NZ_BAAARN010000004.1"/>
</dbReference>
<dbReference type="PANTHER" id="PTHR43133">
    <property type="entry name" value="RNA POLYMERASE ECF-TYPE SIGMA FACTO"/>
    <property type="match status" value="1"/>
</dbReference>
<evidence type="ECO:0000256" key="4">
    <source>
        <dbReference type="ARBA" id="ARBA00023163"/>
    </source>
</evidence>
<evidence type="ECO:0000259" key="6">
    <source>
        <dbReference type="Pfam" id="PF04542"/>
    </source>
</evidence>
<keyword evidence="3" id="KW-0731">Sigma factor</keyword>
<comment type="similarity">
    <text evidence="1">Belongs to the sigma-70 factor family. ECF subfamily.</text>
</comment>
<dbReference type="InterPro" id="IPR007627">
    <property type="entry name" value="RNA_pol_sigma70_r2"/>
</dbReference>
<proteinExistence type="inferred from homology"/>
<feature type="domain" description="RNA polymerase sigma-70 region 2" evidence="6">
    <location>
        <begin position="11"/>
        <end position="79"/>
    </location>
</feature>
<accession>A0ABN3UTZ4</accession>
<evidence type="ECO:0000313" key="9">
    <source>
        <dbReference type="Proteomes" id="UP001501326"/>
    </source>
</evidence>
<dbReference type="Pfam" id="PF08281">
    <property type="entry name" value="Sigma70_r4_2"/>
    <property type="match status" value="1"/>
</dbReference>
<evidence type="ECO:0000313" key="8">
    <source>
        <dbReference type="EMBL" id="GAA2738388.1"/>
    </source>
</evidence>
<comment type="caution">
    <text evidence="8">The sequence shown here is derived from an EMBL/GenBank/DDBJ whole genome shotgun (WGS) entry which is preliminary data.</text>
</comment>
<keyword evidence="2" id="KW-0805">Transcription regulation</keyword>
<name>A0ABN3UTZ4_9MICO</name>
<dbReference type="SUPFAM" id="SSF88946">
    <property type="entry name" value="Sigma2 domain of RNA polymerase sigma factors"/>
    <property type="match status" value="1"/>
</dbReference>
<dbReference type="Pfam" id="PF04542">
    <property type="entry name" value="Sigma70_r2"/>
    <property type="match status" value="1"/>
</dbReference>
<feature type="domain" description="RNA polymerase sigma factor 70 region 4 type 2" evidence="7">
    <location>
        <begin position="105"/>
        <end position="155"/>
    </location>
</feature>
<dbReference type="InterPro" id="IPR013249">
    <property type="entry name" value="RNA_pol_sigma70_r4_t2"/>
</dbReference>
<evidence type="ECO:0000259" key="7">
    <source>
        <dbReference type="Pfam" id="PF08281"/>
    </source>
</evidence>
<feature type="coiled-coil region" evidence="5">
    <location>
        <begin position="145"/>
        <end position="172"/>
    </location>
</feature>
<evidence type="ECO:0000256" key="1">
    <source>
        <dbReference type="ARBA" id="ARBA00010641"/>
    </source>
</evidence>
<dbReference type="InterPro" id="IPR013325">
    <property type="entry name" value="RNA_pol_sigma_r2"/>
</dbReference>
<reference evidence="8 9" key="1">
    <citation type="journal article" date="2019" name="Int. J. Syst. Evol. Microbiol.">
        <title>The Global Catalogue of Microorganisms (GCM) 10K type strain sequencing project: providing services to taxonomists for standard genome sequencing and annotation.</title>
        <authorList>
            <consortium name="The Broad Institute Genomics Platform"/>
            <consortium name="The Broad Institute Genome Sequencing Center for Infectious Disease"/>
            <person name="Wu L."/>
            <person name="Ma J."/>
        </authorList>
    </citation>
    <scope>NUCLEOTIDE SEQUENCE [LARGE SCALE GENOMIC DNA]</scope>
    <source>
        <strain evidence="8 9">JCM 16378</strain>
    </source>
</reference>
<dbReference type="InterPro" id="IPR036388">
    <property type="entry name" value="WH-like_DNA-bd_sf"/>
</dbReference>
<protein>
    <submittedName>
        <fullName evidence="8">RNA polymerase sigma factor</fullName>
    </submittedName>
</protein>
<keyword evidence="5" id="KW-0175">Coiled coil</keyword>
<sequence length="194" mass="22042">MSSPEQQFSDLFERTHGALLGYAVRRVTDPADAADVVAETYLVAWRRLEDVPPGAQARPWLFGVARRVLANHHRGERRRHALADRLRDSLHQVVPGPDVLGESLVERAVSRLGEDDRELLRLVAWEELAREDIAVAMGLSRGAVRVRLHRARARLREVMTQLEDELELVAAQRFETSGHDHPRWATARRGTEEI</sequence>
<dbReference type="NCBIfam" id="TIGR02937">
    <property type="entry name" value="sigma70-ECF"/>
    <property type="match status" value="1"/>
</dbReference>